<evidence type="ECO:0000256" key="1">
    <source>
        <dbReference type="ARBA" id="ARBA00004613"/>
    </source>
</evidence>
<protein>
    <submittedName>
        <fullName evidence="6">Uncharacterized protein</fullName>
    </submittedName>
</protein>
<evidence type="ECO:0000256" key="4">
    <source>
        <dbReference type="ARBA" id="ARBA00022737"/>
    </source>
</evidence>
<dbReference type="PROSITE" id="PS50092">
    <property type="entry name" value="TSP1"/>
    <property type="match status" value="1"/>
</dbReference>
<evidence type="ECO:0000256" key="5">
    <source>
        <dbReference type="ARBA" id="ARBA00023157"/>
    </source>
</evidence>
<evidence type="ECO:0000256" key="3">
    <source>
        <dbReference type="ARBA" id="ARBA00022729"/>
    </source>
</evidence>
<keyword evidence="2" id="KW-0964">Secreted</keyword>
<dbReference type="Gene3D" id="2.20.100.10">
    <property type="entry name" value="Thrombospondin type-1 (TSP1) repeat"/>
    <property type="match status" value="1"/>
</dbReference>
<dbReference type="InterPro" id="IPR000884">
    <property type="entry name" value="TSP1_rpt"/>
</dbReference>
<organism evidence="6 7">
    <name type="scientific">Didymodactylos carnosus</name>
    <dbReference type="NCBI Taxonomy" id="1234261"/>
    <lineage>
        <taxon>Eukaryota</taxon>
        <taxon>Metazoa</taxon>
        <taxon>Spiralia</taxon>
        <taxon>Gnathifera</taxon>
        <taxon>Rotifera</taxon>
        <taxon>Eurotatoria</taxon>
        <taxon>Bdelloidea</taxon>
        <taxon>Philodinida</taxon>
        <taxon>Philodinidae</taxon>
        <taxon>Didymodactylos</taxon>
    </lineage>
</organism>
<comment type="subcellular location">
    <subcellularLocation>
        <location evidence="1">Secreted</location>
    </subcellularLocation>
</comment>
<keyword evidence="5" id="KW-1015">Disulfide bond</keyword>
<keyword evidence="4" id="KW-0677">Repeat</keyword>
<sequence length="72" mass="7335">AASACTGSCGNGTTVRTRNCNSPSPAFGGLMCQGQALNVTVCSLSIGCPVSGDWAPWSNWTTCSVTYCINTP</sequence>
<reference evidence="6" key="1">
    <citation type="submission" date="2021-02" db="EMBL/GenBank/DDBJ databases">
        <authorList>
            <person name="Nowell W R."/>
        </authorList>
    </citation>
    <scope>NUCLEOTIDE SEQUENCE</scope>
</reference>
<accession>A0A8S2XG78</accession>
<dbReference type="SUPFAM" id="SSF82895">
    <property type="entry name" value="TSP-1 type 1 repeat"/>
    <property type="match status" value="1"/>
</dbReference>
<dbReference type="InterPro" id="IPR052065">
    <property type="entry name" value="Compl_asym_regulator"/>
</dbReference>
<evidence type="ECO:0000313" key="7">
    <source>
        <dbReference type="Proteomes" id="UP000682733"/>
    </source>
</evidence>
<proteinExistence type="predicted"/>
<dbReference type="EMBL" id="CAJOBA010094645">
    <property type="protein sequence ID" value="CAF4498386.1"/>
    <property type="molecule type" value="Genomic_DNA"/>
</dbReference>
<keyword evidence="3" id="KW-0732">Signal</keyword>
<dbReference type="InterPro" id="IPR036383">
    <property type="entry name" value="TSP1_rpt_sf"/>
</dbReference>
<name>A0A8S2XG78_9BILA</name>
<dbReference type="Pfam" id="PF00090">
    <property type="entry name" value="TSP_1"/>
    <property type="match status" value="1"/>
</dbReference>
<evidence type="ECO:0000256" key="2">
    <source>
        <dbReference type="ARBA" id="ARBA00022525"/>
    </source>
</evidence>
<gene>
    <name evidence="6" type="ORF">TMI583_LOCUS47855</name>
</gene>
<dbReference type="PANTHER" id="PTHR22906">
    <property type="entry name" value="PROPERDIN"/>
    <property type="match status" value="1"/>
</dbReference>
<comment type="caution">
    <text evidence="6">The sequence shown here is derived from an EMBL/GenBank/DDBJ whole genome shotgun (WGS) entry which is preliminary data.</text>
</comment>
<dbReference type="Proteomes" id="UP000682733">
    <property type="component" value="Unassembled WGS sequence"/>
</dbReference>
<dbReference type="PANTHER" id="PTHR22906:SF43">
    <property type="entry name" value="PROPERDIN"/>
    <property type="match status" value="1"/>
</dbReference>
<feature type="non-terminal residue" evidence="6">
    <location>
        <position position="1"/>
    </location>
</feature>
<dbReference type="AlphaFoldDB" id="A0A8S2XG78"/>
<evidence type="ECO:0000313" key="6">
    <source>
        <dbReference type="EMBL" id="CAF4498386.1"/>
    </source>
</evidence>